<dbReference type="InterPro" id="IPR027546">
    <property type="entry name" value="Sirtuin_class_III"/>
</dbReference>
<dbReference type="GO" id="GO:0005737">
    <property type="term" value="C:cytoplasm"/>
    <property type="evidence" value="ECO:0007669"/>
    <property type="project" value="UniProtKB-SubCell"/>
</dbReference>
<reference evidence="6 7" key="1">
    <citation type="submission" date="2019-10" db="EMBL/GenBank/DDBJ databases">
        <title>Extracellular Electron Transfer in a Candidatus Methanoperedens spp. Enrichment Culture.</title>
        <authorList>
            <person name="Berger S."/>
            <person name="Rangel Shaw D."/>
            <person name="Berben T."/>
            <person name="In 'T Zandt M."/>
            <person name="Frank J."/>
            <person name="Reimann J."/>
            <person name="Jetten M.S.M."/>
            <person name="Welte C.U."/>
        </authorList>
    </citation>
    <scope>NUCLEOTIDE SEQUENCE [LARGE SCALE GENOMIC DNA]</scope>
    <source>
        <strain evidence="6">SB12</strain>
    </source>
</reference>
<dbReference type="GO" id="GO:0036055">
    <property type="term" value="F:protein-succinyllysine desuccinylase activity"/>
    <property type="evidence" value="ECO:0007669"/>
    <property type="project" value="UniProtKB-UniRule"/>
</dbReference>
<feature type="binding site" evidence="3">
    <location>
        <position position="67"/>
    </location>
    <ligand>
        <name>substrate</name>
    </ligand>
</feature>
<comment type="function">
    <text evidence="3">NAD-dependent lysine deacetylase and desuccinylase that specifically removes acetyl and succinyl groups on target proteins. Modulates the activities of several proteins which are inactive in their acylated form.</text>
</comment>
<feature type="active site" description="Proton acceptor" evidence="3 4">
    <location>
        <position position="119"/>
    </location>
</feature>
<evidence type="ECO:0000313" key="7">
    <source>
        <dbReference type="Proteomes" id="UP000460298"/>
    </source>
</evidence>
<feature type="binding site" evidence="3">
    <location>
        <position position="229"/>
    </location>
    <ligand>
        <name>NAD(+)</name>
        <dbReference type="ChEBI" id="CHEBI:57540"/>
    </ligand>
</feature>
<dbReference type="InterPro" id="IPR003000">
    <property type="entry name" value="Sirtuin"/>
</dbReference>
<feature type="domain" description="Deacetylase sirtuin-type" evidence="5">
    <location>
        <begin position="1"/>
        <end position="245"/>
    </location>
</feature>
<comment type="similarity">
    <text evidence="3">Belongs to the sirtuin family. Class III subfamily.</text>
</comment>
<keyword evidence="3 4" id="KW-0862">Zinc</keyword>
<dbReference type="InterPro" id="IPR050134">
    <property type="entry name" value="NAD-dep_sirtuin_deacylases"/>
</dbReference>
<dbReference type="InterPro" id="IPR026591">
    <property type="entry name" value="Sirtuin_cat_small_dom_sf"/>
</dbReference>
<dbReference type="InterPro" id="IPR026590">
    <property type="entry name" value="Ssirtuin_cat_dom"/>
</dbReference>
<comment type="catalytic activity">
    <reaction evidence="3">
        <text>N(6)-succinyl-L-lysyl-[protein] + NAD(+) + H2O = 2''-O-succinyl-ADP-D-ribose + nicotinamide + L-lysyl-[protein]</text>
        <dbReference type="Rhea" id="RHEA:47668"/>
        <dbReference type="Rhea" id="RHEA-COMP:9752"/>
        <dbReference type="Rhea" id="RHEA-COMP:11877"/>
        <dbReference type="ChEBI" id="CHEBI:15377"/>
        <dbReference type="ChEBI" id="CHEBI:17154"/>
        <dbReference type="ChEBI" id="CHEBI:29969"/>
        <dbReference type="ChEBI" id="CHEBI:57540"/>
        <dbReference type="ChEBI" id="CHEBI:87830"/>
        <dbReference type="ChEBI" id="CHEBI:87832"/>
    </reaction>
</comment>
<dbReference type="HAMAP" id="MF_01121">
    <property type="entry name" value="Sirtuin_ClassIII"/>
    <property type="match status" value="1"/>
</dbReference>
<protein>
    <recommendedName>
        <fullName evidence="3">NAD-dependent protein deacylase</fullName>
        <ecNumber evidence="3">2.3.1.286</ecNumber>
    </recommendedName>
    <alternativeName>
        <fullName evidence="3">Regulatory protein SIR2 homolog</fullName>
    </alternativeName>
</protein>
<feature type="binding site" evidence="3 4">
    <location>
        <position position="130"/>
    </location>
    <ligand>
        <name>Zn(2+)</name>
        <dbReference type="ChEBI" id="CHEBI:29105"/>
    </ligand>
</feature>
<feature type="binding site" evidence="3">
    <location>
        <begin position="101"/>
        <end position="104"/>
    </location>
    <ligand>
        <name>NAD(+)</name>
        <dbReference type="ChEBI" id="CHEBI:57540"/>
    </ligand>
</feature>
<feature type="binding site" evidence="3 4">
    <location>
        <position position="146"/>
    </location>
    <ligand>
        <name>Zn(2+)</name>
        <dbReference type="ChEBI" id="CHEBI:29105"/>
    </ligand>
</feature>
<evidence type="ECO:0000313" key="6">
    <source>
        <dbReference type="EMBL" id="KAB2931724.1"/>
    </source>
</evidence>
<keyword evidence="2 3" id="KW-0520">NAD</keyword>
<keyword evidence="3 4" id="KW-0479">Metal-binding</keyword>
<evidence type="ECO:0000256" key="1">
    <source>
        <dbReference type="ARBA" id="ARBA00022679"/>
    </source>
</evidence>
<dbReference type="PANTHER" id="PTHR11085">
    <property type="entry name" value="NAD-DEPENDENT PROTEIN DEACYLASE SIRTUIN-5, MITOCHONDRIAL-RELATED"/>
    <property type="match status" value="1"/>
</dbReference>
<gene>
    <name evidence="3" type="primary">cobB</name>
    <name evidence="6" type="ORF">F9K24_12370</name>
</gene>
<dbReference type="EMBL" id="WBUI01000012">
    <property type="protein sequence ID" value="KAB2931724.1"/>
    <property type="molecule type" value="Genomic_DNA"/>
</dbReference>
<dbReference type="PANTHER" id="PTHR11085:SF4">
    <property type="entry name" value="NAD-DEPENDENT PROTEIN DEACYLASE"/>
    <property type="match status" value="1"/>
</dbReference>
<comment type="cofactor">
    <cofactor evidence="3">
        <name>Zn(2+)</name>
        <dbReference type="ChEBI" id="CHEBI:29105"/>
    </cofactor>
    <text evidence="3">Binds 1 zinc ion per subunit.</text>
</comment>
<feature type="binding site" evidence="3">
    <location>
        <begin position="20"/>
        <end position="39"/>
    </location>
    <ligand>
        <name>NAD(+)</name>
        <dbReference type="ChEBI" id="CHEBI:57540"/>
    </ligand>
</feature>
<feature type="binding site" evidence="3 4">
    <location>
        <position position="127"/>
    </location>
    <ligand>
        <name>Zn(2+)</name>
        <dbReference type="ChEBI" id="CHEBI:29105"/>
    </ligand>
</feature>
<dbReference type="Proteomes" id="UP000460298">
    <property type="component" value="Unassembled WGS sequence"/>
</dbReference>
<feature type="binding site" evidence="3 4">
    <location>
        <position position="148"/>
    </location>
    <ligand>
        <name>Zn(2+)</name>
        <dbReference type="ChEBI" id="CHEBI:29105"/>
    </ligand>
</feature>
<feature type="binding site" evidence="3">
    <location>
        <position position="64"/>
    </location>
    <ligand>
        <name>substrate</name>
    </ligand>
</feature>
<accession>A0A833H0I6</accession>
<comment type="subcellular location">
    <subcellularLocation>
        <location evidence="3">Cytoplasm</location>
    </subcellularLocation>
</comment>
<dbReference type="EC" id="2.3.1.286" evidence="3"/>
<comment type="domain">
    <text evidence="3">2 residues (Tyr-64 and Arg-67) present in a large hydrophobic pocket are probably involved in substrate specificity. They are important for desuccinylation activity, but dispensable for deacetylation activity.</text>
</comment>
<dbReference type="SUPFAM" id="SSF52467">
    <property type="entry name" value="DHS-like NAD/FAD-binding domain"/>
    <property type="match status" value="1"/>
</dbReference>
<dbReference type="GO" id="GO:0036054">
    <property type="term" value="F:protein-malonyllysine demalonylase activity"/>
    <property type="evidence" value="ECO:0007669"/>
    <property type="project" value="InterPro"/>
</dbReference>
<feature type="binding site" evidence="3">
    <location>
        <begin position="185"/>
        <end position="187"/>
    </location>
    <ligand>
        <name>NAD(+)</name>
        <dbReference type="ChEBI" id="CHEBI:57540"/>
    </ligand>
</feature>
<dbReference type="NCBIfam" id="NF001753">
    <property type="entry name" value="PRK00481.1-3"/>
    <property type="match status" value="1"/>
</dbReference>
<dbReference type="Gene3D" id="3.40.50.1220">
    <property type="entry name" value="TPP-binding domain"/>
    <property type="match status" value="1"/>
</dbReference>
<name>A0A833H0I6_9LEPT</name>
<dbReference type="InterPro" id="IPR029035">
    <property type="entry name" value="DHS-like_NAD/FAD-binding_dom"/>
</dbReference>
<dbReference type="AlphaFoldDB" id="A0A833H0I6"/>
<sequence>MIVPLPERFAEFRHVVVITGAGISAESGIPTFRGEGGLWRNYRAEDLATPSAFRKDSQLVWEWYEMRREICWQAEPNAAHQTLVEMERYFSAKGSFLLVTQNVDGLHRRAGNENIVEIHGSIWRVRCTECGRECERLHLDTVPPHCSCGGVERPAVLWFGESYDGIVLETVRAALEKADVCLVIGSSGQVSLPVALAREARRSGAMVVEVNLERSEFSDVADFSFFDKAGSALPELWASWRKLVR</sequence>
<dbReference type="PROSITE" id="PS50305">
    <property type="entry name" value="SIRTUIN"/>
    <property type="match status" value="1"/>
</dbReference>
<organism evidence="6 7">
    <name type="scientific">Leptonema illini</name>
    <dbReference type="NCBI Taxonomy" id="183"/>
    <lineage>
        <taxon>Bacteria</taxon>
        <taxon>Pseudomonadati</taxon>
        <taxon>Spirochaetota</taxon>
        <taxon>Spirochaetia</taxon>
        <taxon>Leptospirales</taxon>
        <taxon>Leptospiraceae</taxon>
        <taxon>Leptonema</taxon>
    </lineage>
</organism>
<dbReference type="GO" id="GO:0017136">
    <property type="term" value="F:histone deacetylase activity, NAD-dependent"/>
    <property type="evidence" value="ECO:0007669"/>
    <property type="project" value="TreeGrafter"/>
</dbReference>
<comment type="catalytic activity">
    <reaction evidence="3">
        <text>N(6)-acetyl-L-lysyl-[protein] + NAD(+) + H2O = 2''-O-acetyl-ADP-D-ribose + nicotinamide + L-lysyl-[protein]</text>
        <dbReference type="Rhea" id="RHEA:43636"/>
        <dbReference type="Rhea" id="RHEA-COMP:9752"/>
        <dbReference type="Rhea" id="RHEA-COMP:10731"/>
        <dbReference type="ChEBI" id="CHEBI:15377"/>
        <dbReference type="ChEBI" id="CHEBI:17154"/>
        <dbReference type="ChEBI" id="CHEBI:29969"/>
        <dbReference type="ChEBI" id="CHEBI:57540"/>
        <dbReference type="ChEBI" id="CHEBI:61930"/>
        <dbReference type="ChEBI" id="CHEBI:83767"/>
        <dbReference type="EC" id="2.3.1.286"/>
    </reaction>
</comment>
<dbReference type="Gene3D" id="3.30.1600.10">
    <property type="entry name" value="SIR2/SIRT2 'Small Domain"/>
    <property type="match status" value="1"/>
</dbReference>
<evidence type="ECO:0000256" key="3">
    <source>
        <dbReference type="HAMAP-Rule" id="MF_01121"/>
    </source>
</evidence>
<evidence type="ECO:0000256" key="2">
    <source>
        <dbReference type="ARBA" id="ARBA00023027"/>
    </source>
</evidence>
<comment type="caution">
    <text evidence="6">The sequence shown here is derived from an EMBL/GenBank/DDBJ whole genome shotgun (WGS) entry which is preliminary data.</text>
</comment>
<keyword evidence="1" id="KW-0808">Transferase</keyword>
<dbReference type="GO" id="GO:0070403">
    <property type="term" value="F:NAD+ binding"/>
    <property type="evidence" value="ECO:0007669"/>
    <property type="project" value="UniProtKB-UniRule"/>
</dbReference>
<feature type="binding site" evidence="3">
    <location>
        <begin position="211"/>
        <end position="213"/>
    </location>
    <ligand>
        <name>NAD(+)</name>
        <dbReference type="ChEBI" id="CHEBI:57540"/>
    </ligand>
</feature>
<evidence type="ECO:0000256" key="4">
    <source>
        <dbReference type="PROSITE-ProRule" id="PRU00236"/>
    </source>
</evidence>
<dbReference type="GO" id="GO:0008270">
    <property type="term" value="F:zinc ion binding"/>
    <property type="evidence" value="ECO:0007669"/>
    <property type="project" value="UniProtKB-UniRule"/>
</dbReference>
<keyword evidence="3" id="KW-0963">Cytoplasm</keyword>
<evidence type="ECO:0000259" key="5">
    <source>
        <dbReference type="PROSITE" id="PS50305"/>
    </source>
</evidence>
<dbReference type="CDD" id="cd01412">
    <property type="entry name" value="SIRT5_Af1_CobB"/>
    <property type="match status" value="1"/>
</dbReference>
<dbReference type="Pfam" id="PF02146">
    <property type="entry name" value="SIR2"/>
    <property type="match status" value="1"/>
</dbReference>
<proteinExistence type="inferred from homology"/>